<evidence type="ECO:0000313" key="6">
    <source>
        <dbReference type="EMBL" id="PKW28327.1"/>
    </source>
</evidence>
<evidence type="ECO:0000313" key="7">
    <source>
        <dbReference type="Proteomes" id="UP000233781"/>
    </source>
</evidence>
<reference evidence="6 7" key="1">
    <citation type="submission" date="2017-12" db="EMBL/GenBank/DDBJ databases">
        <title>Sequencing the genomes of 1000 Actinobacteria strains.</title>
        <authorList>
            <person name="Klenk H.-P."/>
        </authorList>
    </citation>
    <scope>NUCLEOTIDE SEQUENCE [LARGE SCALE GENOMIC DNA]</scope>
    <source>
        <strain evidence="6 7">DSM 12806</strain>
    </source>
</reference>
<gene>
    <name evidence="6" type="ORF">ATL31_3193</name>
</gene>
<dbReference type="AlphaFoldDB" id="A0A2N3YNB3"/>
<comment type="caution">
    <text evidence="6">The sequence shown here is derived from an EMBL/GenBank/DDBJ whole genome shotgun (WGS) entry which is preliminary data.</text>
</comment>
<dbReference type="SUPFAM" id="SSF57716">
    <property type="entry name" value="Glucocorticoid receptor-like (DNA-binding domain)"/>
    <property type="match status" value="1"/>
</dbReference>
<dbReference type="PANTHER" id="PTHR33823:SF4">
    <property type="entry name" value="GENERAL STRESS PROTEIN 16O"/>
    <property type="match status" value="1"/>
</dbReference>
<name>A0A2N3YNB3_9MICO</name>
<dbReference type="Gene3D" id="1.20.120.910">
    <property type="entry name" value="DksA, coiled-coil domain"/>
    <property type="match status" value="1"/>
</dbReference>
<proteinExistence type="predicted"/>
<keyword evidence="3" id="KW-0862">Zinc</keyword>
<evidence type="ECO:0000256" key="1">
    <source>
        <dbReference type="ARBA" id="ARBA00022723"/>
    </source>
</evidence>
<keyword evidence="2" id="KW-0863">Zinc-finger</keyword>
<protein>
    <submittedName>
        <fullName evidence="6">DksA/TraR C4-type zinc finger protein</fullName>
    </submittedName>
</protein>
<dbReference type="Proteomes" id="UP000233781">
    <property type="component" value="Unassembled WGS sequence"/>
</dbReference>
<dbReference type="PANTHER" id="PTHR33823">
    <property type="entry name" value="RNA POLYMERASE-BINDING TRANSCRIPTION FACTOR DKSA-RELATED"/>
    <property type="match status" value="1"/>
</dbReference>
<feature type="domain" description="Zinc finger DksA/TraR C4-type" evidence="5">
    <location>
        <begin position="87"/>
        <end position="114"/>
    </location>
</feature>
<dbReference type="Pfam" id="PF01258">
    <property type="entry name" value="zf-dskA_traR"/>
    <property type="match status" value="1"/>
</dbReference>
<dbReference type="InterPro" id="IPR000962">
    <property type="entry name" value="Znf_DskA_TraR"/>
</dbReference>
<sequence length="117" mass="12150">MVRAVGGLAYGGPMDTDAALAAHEEQLVADLATLTAAPPAGENISFGKRIGEGTSLAVDRLSAVAVQEQLLDTLAQVRAARARVADGTYGRCQVCGEPIPAARLEARPWAARCVRHA</sequence>
<evidence type="ECO:0000256" key="4">
    <source>
        <dbReference type="PROSITE-ProRule" id="PRU00510"/>
    </source>
</evidence>
<evidence type="ECO:0000259" key="5">
    <source>
        <dbReference type="Pfam" id="PF01258"/>
    </source>
</evidence>
<organism evidence="6 7">
    <name type="scientific">Phycicoccus duodecadis</name>
    <dbReference type="NCBI Taxonomy" id="173053"/>
    <lineage>
        <taxon>Bacteria</taxon>
        <taxon>Bacillati</taxon>
        <taxon>Actinomycetota</taxon>
        <taxon>Actinomycetes</taxon>
        <taxon>Micrococcales</taxon>
        <taxon>Intrasporangiaceae</taxon>
        <taxon>Phycicoccus</taxon>
    </lineage>
</organism>
<keyword evidence="7" id="KW-1185">Reference proteome</keyword>
<dbReference type="PROSITE" id="PS51128">
    <property type="entry name" value="ZF_DKSA_2"/>
    <property type="match status" value="1"/>
</dbReference>
<dbReference type="EMBL" id="PJNE01000001">
    <property type="protein sequence ID" value="PKW28327.1"/>
    <property type="molecule type" value="Genomic_DNA"/>
</dbReference>
<dbReference type="GO" id="GO:0008270">
    <property type="term" value="F:zinc ion binding"/>
    <property type="evidence" value="ECO:0007669"/>
    <property type="project" value="UniProtKB-KW"/>
</dbReference>
<evidence type="ECO:0000256" key="2">
    <source>
        <dbReference type="ARBA" id="ARBA00022771"/>
    </source>
</evidence>
<feature type="zinc finger region" description="dksA C4-type" evidence="4">
    <location>
        <begin position="92"/>
        <end position="116"/>
    </location>
</feature>
<accession>A0A2N3YNB3</accession>
<keyword evidence="1" id="KW-0479">Metal-binding</keyword>
<evidence type="ECO:0000256" key="3">
    <source>
        <dbReference type="ARBA" id="ARBA00022833"/>
    </source>
</evidence>